<dbReference type="OrthoDB" id="9809825at2"/>
<sequence length="189" mass="20468">MATPDEMLQSMIANMPEKTGRSLDEWLVLAGTVSERKHGKILAWLKGEHGLTHGYANLVATVSLNPERLAPQTAGSEADLVEAQYAGKAGLRPIHDRLMEVARSLGDDVELAPKKAYVSLRRSKQFAIVQPSTRTRLDLGLNLGAMPPAGRLEAAGSFNAMVTHRVRLQGADEVDGAVIDWLRAAYEAS</sequence>
<evidence type="ECO:0000313" key="3">
    <source>
        <dbReference type="Proteomes" id="UP000199759"/>
    </source>
</evidence>
<dbReference type="Pfam" id="PF18899">
    <property type="entry name" value="DUF5655"/>
    <property type="match status" value="1"/>
</dbReference>
<dbReference type="RefSeq" id="WP_091765285.1">
    <property type="nucleotide sequence ID" value="NZ_FNHG01000001.1"/>
</dbReference>
<dbReference type="Proteomes" id="UP000199759">
    <property type="component" value="Unassembled WGS sequence"/>
</dbReference>
<name>A0A1G9LR50_9PROT</name>
<dbReference type="InterPro" id="IPR043714">
    <property type="entry name" value="DUF5655"/>
</dbReference>
<organism evidence="2 3">
    <name type="scientific">Maricaulis salignorans</name>
    <dbReference type="NCBI Taxonomy" id="144026"/>
    <lineage>
        <taxon>Bacteria</taxon>
        <taxon>Pseudomonadati</taxon>
        <taxon>Pseudomonadota</taxon>
        <taxon>Alphaproteobacteria</taxon>
        <taxon>Maricaulales</taxon>
        <taxon>Maricaulaceae</taxon>
        <taxon>Maricaulis</taxon>
    </lineage>
</organism>
<accession>A0A1G9LR50</accession>
<dbReference type="InterPro" id="IPR025629">
    <property type="entry name" value="DUF4287"/>
</dbReference>
<dbReference type="STRING" id="144026.SAMN04488568_101166"/>
<dbReference type="AlphaFoldDB" id="A0A1G9LR50"/>
<gene>
    <name evidence="2" type="ORF">SAMN04488568_101166</name>
</gene>
<reference evidence="2 3" key="1">
    <citation type="submission" date="2016-10" db="EMBL/GenBank/DDBJ databases">
        <authorList>
            <person name="de Groot N.N."/>
        </authorList>
    </citation>
    <scope>NUCLEOTIDE SEQUENCE [LARGE SCALE GENOMIC DNA]</scope>
    <source>
        <strain evidence="2 3">DSM 16077</strain>
    </source>
</reference>
<protein>
    <recommendedName>
        <fullName evidence="1">DUF5655 domain-containing protein</fullName>
    </recommendedName>
</protein>
<dbReference type="Pfam" id="PF14117">
    <property type="entry name" value="DUF4287"/>
    <property type="match status" value="1"/>
</dbReference>
<evidence type="ECO:0000313" key="2">
    <source>
        <dbReference type="EMBL" id="SDL64221.1"/>
    </source>
</evidence>
<dbReference type="EMBL" id="FNHG01000001">
    <property type="protein sequence ID" value="SDL64221.1"/>
    <property type="molecule type" value="Genomic_DNA"/>
</dbReference>
<keyword evidence="3" id="KW-1185">Reference proteome</keyword>
<feature type="domain" description="DUF5655" evidence="1">
    <location>
        <begin position="81"/>
        <end position="188"/>
    </location>
</feature>
<proteinExistence type="predicted"/>
<evidence type="ECO:0000259" key="1">
    <source>
        <dbReference type="Pfam" id="PF18899"/>
    </source>
</evidence>